<proteinExistence type="predicted"/>
<dbReference type="AlphaFoldDB" id="A0A4D4N3P9"/>
<accession>A0A4D4N3P9</accession>
<gene>
    <name evidence="1" type="ORF">SAV31267_080990</name>
</gene>
<protein>
    <submittedName>
        <fullName evidence="1">Uncharacterized protein</fullName>
    </submittedName>
</protein>
<dbReference type="EMBL" id="BJHY01000001">
    <property type="protein sequence ID" value="GDY78614.1"/>
    <property type="molecule type" value="Genomic_DNA"/>
</dbReference>
<evidence type="ECO:0000313" key="2">
    <source>
        <dbReference type="Proteomes" id="UP000299211"/>
    </source>
</evidence>
<reference evidence="1 2" key="1">
    <citation type="submission" date="2019-04" db="EMBL/GenBank/DDBJ databases">
        <title>Draft genome sequences of Streptomyces avermitilis ATCC 31267.</title>
        <authorList>
            <person name="Komaki H."/>
            <person name="Tamura T."/>
            <person name="Hosoyama A."/>
        </authorList>
    </citation>
    <scope>NUCLEOTIDE SEQUENCE [LARGE SCALE GENOMIC DNA]</scope>
    <source>
        <strain evidence="1 2">ATCC 31267</strain>
    </source>
</reference>
<dbReference type="Proteomes" id="UP000299211">
    <property type="component" value="Unassembled WGS sequence"/>
</dbReference>
<name>A0A4D4N3P9_STRAX</name>
<organism evidence="1 2">
    <name type="scientific">Streptomyces avermitilis</name>
    <dbReference type="NCBI Taxonomy" id="33903"/>
    <lineage>
        <taxon>Bacteria</taxon>
        <taxon>Bacillati</taxon>
        <taxon>Actinomycetota</taxon>
        <taxon>Actinomycetes</taxon>
        <taxon>Kitasatosporales</taxon>
        <taxon>Streptomycetaceae</taxon>
        <taxon>Streptomyces</taxon>
    </lineage>
</organism>
<evidence type="ECO:0000313" key="1">
    <source>
        <dbReference type="EMBL" id="GDY78614.1"/>
    </source>
</evidence>
<sequence length="118" mass="12356">MAVFDLMVRDGAVCDGTACDVAVCDGMVCDVAVCDVVDCVIVSPDMAVLPRGAGCSRRSALASENRSRIAGSPFRPVDNSTGVTVFAGQRSTVGVFFSGWRASTPRCSPTRFTSRVIS</sequence>
<comment type="caution">
    <text evidence="1">The sequence shown here is derived from an EMBL/GenBank/DDBJ whole genome shotgun (WGS) entry which is preliminary data.</text>
</comment>